<evidence type="ECO:0000313" key="4">
    <source>
        <dbReference type="Proteomes" id="UP000216101"/>
    </source>
</evidence>
<gene>
    <name evidence="3" type="ORF">CBP51_15110</name>
</gene>
<dbReference type="EMBL" id="NHNI01000002">
    <property type="protein sequence ID" value="OZY84522.1"/>
    <property type="molecule type" value="Genomic_DNA"/>
</dbReference>
<dbReference type="SUPFAM" id="SSF56349">
    <property type="entry name" value="DNA breaking-rejoining enzymes"/>
    <property type="match status" value="1"/>
</dbReference>
<dbReference type="AlphaFoldDB" id="A0A266Q3V8"/>
<dbReference type="Pfam" id="PF12835">
    <property type="entry name" value="Integrase_1"/>
    <property type="match status" value="1"/>
</dbReference>
<evidence type="ECO:0000259" key="2">
    <source>
        <dbReference type="Pfam" id="PF12835"/>
    </source>
</evidence>
<dbReference type="GO" id="GO:0003677">
    <property type="term" value="F:DNA binding"/>
    <property type="evidence" value="ECO:0007669"/>
    <property type="project" value="InterPro"/>
</dbReference>
<name>A0A266Q3V8_9GAMM</name>
<keyword evidence="1" id="KW-0233">DNA recombination</keyword>
<dbReference type="GO" id="GO:0006310">
    <property type="term" value="P:DNA recombination"/>
    <property type="evidence" value="ECO:0007669"/>
    <property type="project" value="UniProtKB-KW"/>
</dbReference>
<comment type="caution">
    <text evidence="3">The sequence shown here is derived from an EMBL/GenBank/DDBJ whole genome shotgun (WGS) entry which is preliminary data.</text>
</comment>
<protein>
    <recommendedName>
        <fullName evidence="2">Integrase catalytic domain-containing protein</fullName>
    </recommendedName>
</protein>
<evidence type="ECO:0000313" key="3">
    <source>
        <dbReference type="EMBL" id="OZY84522.1"/>
    </source>
</evidence>
<reference evidence="4" key="1">
    <citation type="submission" date="2017-05" db="EMBL/GenBank/DDBJ databases">
        <authorList>
            <person name="Barney B.M."/>
        </authorList>
    </citation>
    <scope>NUCLEOTIDE SEQUENCE [LARGE SCALE GENOMIC DNA]</scope>
    <source>
        <strain evidence="4">PSBB022</strain>
    </source>
</reference>
<dbReference type="Gene3D" id="1.10.443.10">
    <property type="entry name" value="Intergrase catalytic core"/>
    <property type="match status" value="1"/>
</dbReference>
<sequence>MHTKMDSEAVLEKSMEWDMNKNLFESGSAAVKRSARSSGGRYAWCAASIMRWRRFCNFCENLDVKSIADIDYEIVALYAESISSCSISTRHNYISVINVVMRILKSHWVPVSPRRLAGEKRSFVNSNPVIIDRRLVHKIASQLTESNHPLLASVVNLGFYFGLRRREAALLELKNALHEAEQFGWIDIVRGTKGGRGRSVQRRVPVDEHQLAILKGMCEFLGERRCLVPEDQTYKKFSDYISSELLPVLKANGVSRLHNLRAAYACNRYQKISGFVAPRNQSDPLLLASSCADTHAREIITGELGHGRIEIVSSYVGRKVRKK</sequence>
<keyword evidence="4" id="KW-1185">Reference proteome</keyword>
<dbReference type="InterPro" id="IPR024456">
    <property type="entry name" value="Integrase_catalytic_putative"/>
</dbReference>
<organism evidence="3 4">
    <name type="scientific">Cellvibrio mixtus</name>
    <dbReference type="NCBI Taxonomy" id="39650"/>
    <lineage>
        <taxon>Bacteria</taxon>
        <taxon>Pseudomonadati</taxon>
        <taxon>Pseudomonadota</taxon>
        <taxon>Gammaproteobacteria</taxon>
        <taxon>Cellvibrionales</taxon>
        <taxon>Cellvibrionaceae</taxon>
        <taxon>Cellvibrio</taxon>
    </lineage>
</organism>
<feature type="domain" description="Integrase catalytic" evidence="2">
    <location>
        <begin position="143"/>
        <end position="266"/>
    </location>
</feature>
<evidence type="ECO:0000256" key="1">
    <source>
        <dbReference type="ARBA" id="ARBA00023172"/>
    </source>
</evidence>
<dbReference type="Proteomes" id="UP000216101">
    <property type="component" value="Unassembled WGS sequence"/>
</dbReference>
<proteinExistence type="predicted"/>
<dbReference type="GO" id="GO:0015074">
    <property type="term" value="P:DNA integration"/>
    <property type="evidence" value="ECO:0007669"/>
    <property type="project" value="InterPro"/>
</dbReference>
<accession>A0A266Q3V8</accession>
<dbReference type="InterPro" id="IPR013762">
    <property type="entry name" value="Integrase-like_cat_sf"/>
</dbReference>
<dbReference type="InterPro" id="IPR011010">
    <property type="entry name" value="DNA_brk_join_enz"/>
</dbReference>